<name>A0A9D1HK86_9FIRM</name>
<dbReference type="Pfam" id="PF14659">
    <property type="entry name" value="Phage_int_SAM_3"/>
    <property type="match status" value="1"/>
</dbReference>
<evidence type="ECO:0000256" key="2">
    <source>
        <dbReference type="ARBA" id="ARBA00023125"/>
    </source>
</evidence>
<protein>
    <recommendedName>
        <fullName evidence="3">Integrase SAM-like N-terminal domain-containing protein</fullName>
    </recommendedName>
</protein>
<dbReference type="Gene3D" id="1.10.150.130">
    <property type="match status" value="1"/>
</dbReference>
<dbReference type="Proteomes" id="UP000824124">
    <property type="component" value="Unassembled WGS sequence"/>
</dbReference>
<evidence type="ECO:0000313" key="5">
    <source>
        <dbReference type="Proteomes" id="UP000824124"/>
    </source>
</evidence>
<evidence type="ECO:0000259" key="3">
    <source>
        <dbReference type="Pfam" id="PF14659"/>
    </source>
</evidence>
<comment type="similarity">
    <text evidence="1">Belongs to the 'phage' integrase family.</text>
</comment>
<proteinExistence type="inferred from homology"/>
<feature type="domain" description="Integrase SAM-like N-terminal" evidence="3">
    <location>
        <begin position="11"/>
        <end position="63"/>
    </location>
</feature>
<dbReference type="InterPro" id="IPR004107">
    <property type="entry name" value="Integrase_SAM-like_N"/>
</dbReference>
<dbReference type="EMBL" id="DVMH01000030">
    <property type="protein sequence ID" value="HIU10791.1"/>
    <property type="molecule type" value="Genomic_DNA"/>
</dbReference>
<dbReference type="InterPro" id="IPR011010">
    <property type="entry name" value="DNA_brk_join_enz"/>
</dbReference>
<reference evidence="4" key="2">
    <citation type="journal article" date="2021" name="PeerJ">
        <title>Extensive microbial diversity within the chicken gut microbiome revealed by metagenomics and culture.</title>
        <authorList>
            <person name="Gilroy R."/>
            <person name="Ravi A."/>
            <person name="Getino M."/>
            <person name="Pursley I."/>
            <person name="Horton D.L."/>
            <person name="Alikhan N.F."/>
            <person name="Baker D."/>
            <person name="Gharbi K."/>
            <person name="Hall N."/>
            <person name="Watson M."/>
            <person name="Adriaenssens E.M."/>
            <person name="Foster-Nyarko E."/>
            <person name="Jarju S."/>
            <person name="Secka A."/>
            <person name="Antonio M."/>
            <person name="Oren A."/>
            <person name="Chaudhuri R.R."/>
            <person name="La Ragione R."/>
            <person name="Hildebrand F."/>
            <person name="Pallen M.J."/>
        </authorList>
    </citation>
    <scope>NUCLEOTIDE SEQUENCE</scope>
    <source>
        <strain evidence="4">2830</strain>
    </source>
</reference>
<dbReference type="SUPFAM" id="SSF56349">
    <property type="entry name" value="DNA breaking-rejoining enzymes"/>
    <property type="match status" value="1"/>
</dbReference>
<comment type="caution">
    <text evidence="4">The sequence shown here is derived from an EMBL/GenBank/DDBJ whole genome shotgun (WGS) entry which is preliminary data.</text>
</comment>
<reference evidence="4" key="1">
    <citation type="submission" date="2020-10" db="EMBL/GenBank/DDBJ databases">
        <authorList>
            <person name="Gilroy R."/>
        </authorList>
    </citation>
    <scope>NUCLEOTIDE SEQUENCE</scope>
    <source>
        <strain evidence="4">2830</strain>
    </source>
</reference>
<dbReference type="GO" id="GO:0015074">
    <property type="term" value="P:DNA integration"/>
    <property type="evidence" value="ECO:0007669"/>
    <property type="project" value="InterPro"/>
</dbReference>
<dbReference type="InterPro" id="IPR010998">
    <property type="entry name" value="Integrase_recombinase_N"/>
</dbReference>
<dbReference type="GO" id="GO:0003677">
    <property type="term" value="F:DNA binding"/>
    <property type="evidence" value="ECO:0007669"/>
    <property type="project" value="UniProtKB-KW"/>
</dbReference>
<keyword evidence="2" id="KW-0238">DNA-binding</keyword>
<evidence type="ECO:0000313" key="4">
    <source>
        <dbReference type="EMBL" id="HIU10791.1"/>
    </source>
</evidence>
<sequence>MTGSALPKSIFKDYAIKWFEVYSKPNIEIVIATTYARQLKKYLVPYFGDMDIEDITTDDIQRFF</sequence>
<dbReference type="AlphaFoldDB" id="A0A9D1HK86"/>
<accession>A0A9D1HK86</accession>
<gene>
    <name evidence="4" type="ORF">IAB00_06095</name>
</gene>
<organism evidence="4 5">
    <name type="scientific">Candidatus Avidehalobacter gallistercoris</name>
    <dbReference type="NCBI Taxonomy" id="2840694"/>
    <lineage>
        <taxon>Bacteria</taxon>
        <taxon>Bacillati</taxon>
        <taxon>Bacillota</taxon>
        <taxon>Clostridia</taxon>
        <taxon>Eubacteriales</taxon>
        <taxon>Peptococcaceae</taxon>
        <taxon>Peptococcaceae incertae sedis</taxon>
        <taxon>Candidatus Avidehalobacter</taxon>
    </lineage>
</organism>
<evidence type="ECO:0000256" key="1">
    <source>
        <dbReference type="ARBA" id="ARBA00008857"/>
    </source>
</evidence>